<evidence type="ECO:0000256" key="7">
    <source>
        <dbReference type="SAM" id="MobiDB-lite"/>
    </source>
</evidence>
<dbReference type="PROSITE" id="PS51507">
    <property type="entry name" value="IRF_2"/>
    <property type="match status" value="1"/>
</dbReference>
<evidence type="ECO:0000256" key="6">
    <source>
        <dbReference type="ARBA" id="ARBA00023242"/>
    </source>
</evidence>
<comment type="subcellular location">
    <subcellularLocation>
        <location evidence="1">Nucleus</location>
    </subcellularLocation>
</comment>
<dbReference type="Gene3D" id="2.60.200.10">
    <property type="match status" value="1"/>
</dbReference>
<feature type="domain" description="IRF tryptophan pentad repeat" evidence="8">
    <location>
        <begin position="63"/>
        <end position="170"/>
    </location>
</feature>
<dbReference type="PROSITE" id="PS00601">
    <property type="entry name" value="IRF_1"/>
    <property type="match status" value="1"/>
</dbReference>
<dbReference type="Gene3D" id="1.10.10.10">
    <property type="entry name" value="Winged helix-like DNA-binding domain superfamily/Winged helix DNA-binding domain"/>
    <property type="match status" value="1"/>
</dbReference>
<keyword evidence="6" id="KW-0539">Nucleus</keyword>
<feature type="region of interest" description="Disordered" evidence="7">
    <location>
        <begin position="378"/>
        <end position="449"/>
    </location>
</feature>
<feature type="compositionally biased region" description="Low complexity" evidence="7">
    <location>
        <begin position="401"/>
        <end position="419"/>
    </location>
</feature>
<dbReference type="GO" id="GO:0000978">
    <property type="term" value="F:RNA polymerase II cis-regulatory region sequence-specific DNA binding"/>
    <property type="evidence" value="ECO:0000318"/>
    <property type="project" value="GO_Central"/>
</dbReference>
<dbReference type="InterPro" id="IPR001346">
    <property type="entry name" value="Interferon_reg_fact_DNA-bd_dom"/>
</dbReference>
<dbReference type="SMART" id="SM00348">
    <property type="entry name" value="IRF"/>
    <property type="match status" value="1"/>
</dbReference>
<dbReference type="InterPro" id="IPR036390">
    <property type="entry name" value="WH_DNA-bd_sf"/>
</dbReference>
<sequence>MSARTEGGGGGRSRPLLPPVAAGGLAAPGHVVPAGALPLPPPGPAIVGIPNLPRMAAGTARRTRKLRNWVVEQVESGEFPGVCWDDAEKTMFRIPWKHAGKQDFRENQDAAFFKAWAKFKGKYQEGDPPDPAGWKTRLRCALNKSPEFEKVLARSHLDGAEPYKVYRLLPPGEPPGDHHTWDTSDASQSGRTQSPVACGARGLNPRSTGEGTEARGPTADEGRPSPRAPNPPSLPADHFPLLTIAYSGHPVHESLLRSPDFHLSAGPSLSGAYMSHVVLPPAEALPESGPREATRRLLEKLDRGIMVASNVQGLFVKSLCPSPVSWSGPGTGSDRRWLPQGGLKHLFDATLFREELDQFRQGLRPRPEFQVTLDFWEERSGPNHTPQNLITVKVRPPPPRAATLPTLLEPPSLSPSARRCALSGAQSVPPTDGSTGPIPAVGRLPSQRL</sequence>
<dbReference type="GO" id="GO:0000981">
    <property type="term" value="F:DNA-binding transcription factor activity, RNA polymerase II-specific"/>
    <property type="evidence" value="ECO:0000318"/>
    <property type="project" value="GO_Central"/>
</dbReference>
<keyword evidence="4" id="KW-0010">Activator</keyword>
<dbReference type="PANTHER" id="PTHR11949">
    <property type="entry name" value="INTERFERON REGULATORY FACTOR"/>
    <property type="match status" value="1"/>
</dbReference>
<reference evidence="9" key="1">
    <citation type="submission" date="2025-08" db="UniProtKB">
        <authorList>
            <consortium name="Ensembl"/>
        </authorList>
    </citation>
    <scope>IDENTIFICATION</scope>
    <source>
        <strain evidence="9">Glennie</strain>
    </source>
</reference>
<dbReference type="InterPro" id="IPR008984">
    <property type="entry name" value="SMAD_FHA_dom_sf"/>
</dbReference>
<dbReference type="GO" id="GO:0005634">
    <property type="term" value="C:nucleus"/>
    <property type="evidence" value="ECO:0000318"/>
    <property type="project" value="GO_Central"/>
</dbReference>
<dbReference type="InterPro" id="IPR017855">
    <property type="entry name" value="SMAD-like_dom_sf"/>
</dbReference>
<evidence type="ECO:0000256" key="1">
    <source>
        <dbReference type="ARBA" id="ARBA00004123"/>
    </source>
</evidence>
<protein>
    <recommendedName>
        <fullName evidence="8">IRF tryptophan pentad repeat domain-containing protein</fullName>
    </recommendedName>
</protein>
<dbReference type="Pfam" id="PF10401">
    <property type="entry name" value="IRF-3"/>
    <property type="match status" value="1"/>
</dbReference>
<dbReference type="SMART" id="SM01243">
    <property type="entry name" value="IRF-3"/>
    <property type="match status" value="1"/>
</dbReference>
<dbReference type="CDD" id="cd00103">
    <property type="entry name" value="IRF"/>
    <property type="match status" value="1"/>
</dbReference>
<evidence type="ECO:0000256" key="2">
    <source>
        <dbReference type="ARBA" id="ARBA00023015"/>
    </source>
</evidence>
<feature type="region of interest" description="Disordered" evidence="7">
    <location>
        <begin position="1"/>
        <end position="20"/>
    </location>
</feature>
<feature type="region of interest" description="Disordered" evidence="7">
    <location>
        <begin position="165"/>
        <end position="236"/>
    </location>
</feature>
<evidence type="ECO:0000313" key="10">
    <source>
        <dbReference type="Proteomes" id="UP000002279"/>
    </source>
</evidence>
<accession>A0A6I8N542</accession>
<evidence type="ECO:0000256" key="5">
    <source>
        <dbReference type="ARBA" id="ARBA00023163"/>
    </source>
</evidence>
<dbReference type="PANTHER" id="PTHR11949:SF26">
    <property type="entry name" value="INTERFERON REGULATORY FACTOR 9"/>
    <property type="match status" value="1"/>
</dbReference>
<reference evidence="9" key="2">
    <citation type="submission" date="2025-09" db="UniProtKB">
        <authorList>
            <consortium name="Ensembl"/>
        </authorList>
    </citation>
    <scope>IDENTIFICATION</scope>
    <source>
        <strain evidence="9">Glennie</strain>
    </source>
</reference>
<keyword evidence="3" id="KW-0238">DNA-binding</keyword>
<dbReference type="OMA" id="NFWEESC"/>
<evidence type="ECO:0000313" key="9">
    <source>
        <dbReference type="Ensembl" id="ENSOANP00000036027.1"/>
    </source>
</evidence>
<dbReference type="SUPFAM" id="SSF49879">
    <property type="entry name" value="SMAD/FHA domain"/>
    <property type="match status" value="1"/>
</dbReference>
<keyword evidence="10" id="KW-1185">Reference proteome</keyword>
<dbReference type="GO" id="GO:0045944">
    <property type="term" value="P:positive regulation of transcription by RNA polymerase II"/>
    <property type="evidence" value="ECO:0007669"/>
    <property type="project" value="UniProtKB-ARBA"/>
</dbReference>
<dbReference type="GO" id="GO:0002376">
    <property type="term" value="P:immune system process"/>
    <property type="evidence" value="ECO:0000318"/>
    <property type="project" value="GO_Central"/>
</dbReference>
<dbReference type="PRINTS" id="PR00267">
    <property type="entry name" value="INTFRNREGFCT"/>
</dbReference>
<dbReference type="FunCoup" id="A0A6I8N542">
    <property type="interactions" value="985"/>
</dbReference>
<dbReference type="InterPro" id="IPR019817">
    <property type="entry name" value="Interferon_reg_fac_CS"/>
</dbReference>
<dbReference type="Bgee" id="ENSOANG00000046108">
    <property type="expression patterns" value="Expressed in testis and 7 other cell types or tissues"/>
</dbReference>
<proteinExistence type="predicted"/>
<feature type="compositionally biased region" description="Gly residues" evidence="7">
    <location>
        <begin position="1"/>
        <end position="12"/>
    </location>
</feature>
<keyword evidence="5" id="KW-0804">Transcription</keyword>
<evidence type="ECO:0000256" key="4">
    <source>
        <dbReference type="ARBA" id="ARBA00023159"/>
    </source>
</evidence>
<name>A0A6I8N542_ORNAN</name>
<feature type="compositionally biased region" description="Polar residues" evidence="7">
    <location>
        <begin position="424"/>
        <end position="434"/>
    </location>
</feature>
<dbReference type="GeneTree" id="ENSGT00940000162115"/>
<dbReference type="InterPro" id="IPR036388">
    <property type="entry name" value="WH-like_DNA-bd_sf"/>
</dbReference>
<dbReference type="Proteomes" id="UP000002279">
    <property type="component" value="Unplaced"/>
</dbReference>
<evidence type="ECO:0000256" key="3">
    <source>
        <dbReference type="ARBA" id="ARBA00023125"/>
    </source>
</evidence>
<dbReference type="SUPFAM" id="SSF46785">
    <property type="entry name" value="Winged helix' DNA-binding domain"/>
    <property type="match status" value="1"/>
</dbReference>
<keyword evidence="2" id="KW-0805">Transcription regulation</keyword>
<dbReference type="FunFam" id="1.10.10.10:FF:000041">
    <property type="entry name" value="Interferon regulatory factor 4"/>
    <property type="match status" value="1"/>
</dbReference>
<feature type="compositionally biased region" description="Polar residues" evidence="7">
    <location>
        <begin position="183"/>
        <end position="195"/>
    </location>
</feature>
<evidence type="ECO:0000259" key="8">
    <source>
        <dbReference type="PROSITE" id="PS51507"/>
    </source>
</evidence>
<dbReference type="GO" id="GO:0006357">
    <property type="term" value="P:regulation of transcription by RNA polymerase II"/>
    <property type="evidence" value="ECO:0000318"/>
    <property type="project" value="GO_Central"/>
</dbReference>
<dbReference type="Ensembl" id="ENSOANT00000047733.1">
    <property type="protein sequence ID" value="ENSOANP00000036027.1"/>
    <property type="gene ID" value="ENSOANG00000046108.1"/>
</dbReference>
<dbReference type="Pfam" id="PF00605">
    <property type="entry name" value="IRF"/>
    <property type="match status" value="1"/>
</dbReference>
<organism evidence="9 10">
    <name type="scientific">Ornithorhynchus anatinus</name>
    <name type="common">Duckbill platypus</name>
    <dbReference type="NCBI Taxonomy" id="9258"/>
    <lineage>
        <taxon>Eukaryota</taxon>
        <taxon>Metazoa</taxon>
        <taxon>Chordata</taxon>
        <taxon>Craniata</taxon>
        <taxon>Vertebrata</taxon>
        <taxon>Euteleostomi</taxon>
        <taxon>Mammalia</taxon>
        <taxon>Monotremata</taxon>
        <taxon>Ornithorhynchidae</taxon>
        <taxon>Ornithorhynchus</taxon>
    </lineage>
</organism>
<dbReference type="AlphaFoldDB" id="A0A6I8N542"/>
<dbReference type="InParanoid" id="A0A6I8N542"/>
<dbReference type="InterPro" id="IPR019471">
    <property type="entry name" value="Interferon_reg_factor-3"/>
</dbReference>